<protein>
    <submittedName>
        <fullName evidence="2">Predicted protein</fullName>
    </submittedName>
</protein>
<name>F2EEI9_HORVV</name>
<feature type="region of interest" description="Disordered" evidence="1">
    <location>
        <begin position="1"/>
        <end position="90"/>
    </location>
</feature>
<sequence>MASAGVPRRRYQGCSAMDADPRDHPRCSSLSWQAPPQTSSLVGQDAATSSAASLLLPQEQPCSGRPWSSESRRIDLCKAPPPPTLSGSAT</sequence>
<dbReference type="EMBL" id="AK374565">
    <property type="protein sequence ID" value="BAK05761.1"/>
    <property type="molecule type" value="mRNA"/>
</dbReference>
<reference evidence="2" key="1">
    <citation type="journal article" date="2011" name="Plant Physiol.">
        <title>Comprehensive sequence analysis of 24,783 barley full-length cDNAs derived from 12 clone libraries.</title>
        <authorList>
            <person name="Matsumoto T."/>
            <person name="Tanaka T."/>
            <person name="Sakai H."/>
            <person name="Amano N."/>
            <person name="Kanamori H."/>
            <person name="Kurita K."/>
            <person name="Kikuta A."/>
            <person name="Kamiya K."/>
            <person name="Yamamoto M."/>
            <person name="Ikawa H."/>
            <person name="Fujii N."/>
            <person name="Hori K."/>
            <person name="Itoh T."/>
            <person name="Sato K."/>
        </authorList>
    </citation>
    <scope>NUCLEOTIDE SEQUENCE</scope>
    <source>
        <tissue evidence="2">Flower</tissue>
    </source>
</reference>
<organism evidence="2">
    <name type="scientific">Hordeum vulgare subsp. vulgare</name>
    <name type="common">Domesticated barley</name>
    <dbReference type="NCBI Taxonomy" id="112509"/>
    <lineage>
        <taxon>Eukaryota</taxon>
        <taxon>Viridiplantae</taxon>
        <taxon>Streptophyta</taxon>
        <taxon>Embryophyta</taxon>
        <taxon>Tracheophyta</taxon>
        <taxon>Spermatophyta</taxon>
        <taxon>Magnoliopsida</taxon>
        <taxon>Liliopsida</taxon>
        <taxon>Poales</taxon>
        <taxon>Poaceae</taxon>
        <taxon>BOP clade</taxon>
        <taxon>Pooideae</taxon>
        <taxon>Triticodae</taxon>
        <taxon>Triticeae</taxon>
        <taxon>Hordeinae</taxon>
        <taxon>Hordeum</taxon>
    </lineage>
</organism>
<dbReference type="AlphaFoldDB" id="F2EEI9"/>
<proteinExistence type="evidence at transcript level"/>
<evidence type="ECO:0000313" key="2">
    <source>
        <dbReference type="EMBL" id="BAK05761.1"/>
    </source>
</evidence>
<evidence type="ECO:0000256" key="1">
    <source>
        <dbReference type="SAM" id="MobiDB-lite"/>
    </source>
</evidence>
<dbReference type="KEGG" id="hvg:123443776"/>
<feature type="compositionally biased region" description="Low complexity" evidence="1">
    <location>
        <begin position="46"/>
        <end position="56"/>
    </location>
</feature>
<dbReference type="GeneID" id="123443776"/>
<accession>F2EEI9</accession>
<feature type="compositionally biased region" description="Polar residues" evidence="1">
    <location>
        <begin position="28"/>
        <end position="42"/>
    </location>
</feature>
<dbReference type="RefSeq" id="XP_044976239.1">
    <property type="nucleotide sequence ID" value="XM_045120304.1"/>
</dbReference>